<proteinExistence type="predicted"/>
<evidence type="ECO:0000313" key="2">
    <source>
        <dbReference type="EMBL" id="KQK17309.1"/>
    </source>
</evidence>
<dbReference type="Gramene" id="KQK17309">
    <property type="protein sequence ID" value="KQK17309"/>
    <property type="gene ID" value="BRADI_1g33613v3"/>
</dbReference>
<dbReference type="EnsemblPlants" id="KQK17309">
    <property type="protein sequence ID" value="KQK17309"/>
    <property type="gene ID" value="BRADI_1g33613v3"/>
</dbReference>
<reference evidence="2" key="2">
    <citation type="submission" date="2017-06" db="EMBL/GenBank/DDBJ databases">
        <title>WGS assembly of Brachypodium distachyon.</title>
        <authorList>
            <consortium name="The International Brachypodium Initiative"/>
            <person name="Lucas S."/>
            <person name="Harmon-Smith M."/>
            <person name="Lail K."/>
            <person name="Tice H."/>
            <person name="Grimwood J."/>
            <person name="Bruce D."/>
            <person name="Barry K."/>
            <person name="Shu S."/>
            <person name="Lindquist E."/>
            <person name="Wang M."/>
            <person name="Pitluck S."/>
            <person name="Vogel J.P."/>
            <person name="Garvin D.F."/>
            <person name="Mockler T.C."/>
            <person name="Schmutz J."/>
            <person name="Rokhsar D."/>
            <person name="Bevan M.W."/>
        </authorList>
    </citation>
    <scope>NUCLEOTIDE SEQUENCE</scope>
    <source>
        <strain evidence="2">Bd21</strain>
    </source>
</reference>
<sequence length="85" mass="8585">MTTAAASFLRTSRPRRFSRPGPPSHPDPIPSPGCPRGRLEAGFVGGASPDAPPLGSCGGLAPTSFAHRGAGVLLLRASRAEPPSA</sequence>
<evidence type="ECO:0000313" key="4">
    <source>
        <dbReference type="Proteomes" id="UP000008810"/>
    </source>
</evidence>
<feature type="region of interest" description="Disordered" evidence="1">
    <location>
        <begin position="1"/>
        <end position="55"/>
    </location>
</feature>
<reference evidence="2 3" key="1">
    <citation type="journal article" date="2010" name="Nature">
        <title>Genome sequencing and analysis of the model grass Brachypodium distachyon.</title>
        <authorList>
            <consortium name="International Brachypodium Initiative"/>
        </authorList>
    </citation>
    <scope>NUCLEOTIDE SEQUENCE [LARGE SCALE GENOMIC DNA]</scope>
    <source>
        <strain evidence="2 3">Bd21</strain>
    </source>
</reference>
<name>A0A0Q3H440_BRADI</name>
<protein>
    <submittedName>
        <fullName evidence="2 3">Uncharacterized protein</fullName>
    </submittedName>
</protein>
<reference evidence="3" key="3">
    <citation type="submission" date="2018-08" db="UniProtKB">
        <authorList>
            <consortium name="EnsemblPlants"/>
        </authorList>
    </citation>
    <scope>IDENTIFICATION</scope>
    <source>
        <strain evidence="3">cv. Bd21</strain>
    </source>
</reference>
<gene>
    <name evidence="2" type="ORF">BRADI_1g33613v3</name>
</gene>
<keyword evidence="4" id="KW-1185">Reference proteome</keyword>
<organism evidence="2">
    <name type="scientific">Brachypodium distachyon</name>
    <name type="common">Purple false brome</name>
    <name type="synonym">Trachynia distachya</name>
    <dbReference type="NCBI Taxonomy" id="15368"/>
    <lineage>
        <taxon>Eukaryota</taxon>
        <taxon>Viridiplantae</taxon>
        <taxon>Streptophyta</taxon>
        <taxon>Embryophyta</taxon>
        <taxon>Tracheophyta</taxon>
        <taxon>Spermatophyta</taxon>
        <taxon>Magnoliopsida</taxon>
        <taxon>Liliopsida</taxon>
        <taxon>Poales</taxon>
        <taxon>Poaceae</taxon>
        <taxon>BOP clade</taxon>
        <taxon>Pooideae</taxon>
        <taxon>Stipodae</taxon>
        <taxon>Brachypodieae</taxon>
        <taxon>Brachypodium</taxon>
    </lineage>
</organism>
<feature type="compositionally biased region" description="Pro residues" evidence="1">
    <location>
        <begin position="20"/>
        <end position="33"/>
    </location>
</feature>
<evidence type="ECO:0000256" key="1">
    <source>
        <dbReference type="SAM" id="MobiDB-lite"/>
    </source>
</evidence>
<accession>A0A0Q3H440</accession>
<dbReference type="Proteomes" id="UP000008810">
    <property type="component" value="Chromosome 1"/>
</dbReference>
<dbReference type="EMBL" id="CM000880">
    <property type="protein sequence ID" value="KQK17309.1"/>
    <property type="molecule type" value="Genomic_DNA"/>
</dbReference>
<evidence type="ECO:0000313" key="3">
    <source>
        <dbReference type="EnsemblPlants" id="KQK17309"/>
    </source>
</evidence>
<dbReference type="AlphaFoldDB" id="A0A0Q3H440"/>
<dbReference type="InParanoid" id="A0A0Q3H440"/>